<dbReference type="SUPFAM" id="SSF54211">
    <property type="entry name" value="Ribosomal protein S5 domain 2-like"/>
    <property type="match status" value="1"/>
</dbReference>
<dbReference type="InterPro" id="IPR047765">
    <property type="entry name" value="GHMP_GYDIA-like"/>
</dbReference>
<reference evidence="1 2" key="1">
    <citation type="submission" date="2020-08" db="EMBL/GenBank/DDBJ databases">
        <title>Croceimicrobium hydrocarbonivorans gen. nov., sp. nov., a novel marine bacterium isolated from a bacterial consortium that degrades polyethylene terephthalate.</title>
        <authorList>
            <person name="Liu R."/>
        </authorList>
    </citation>
    <scope>NUCLEOTIDE SEQUENCE [LARGE SCALE GENOMIC DNA]</scope>
    <source>
        <strain evidence="1 2">A20-9</strain>
    </source>
</reference>
<organism evidence="1 2">
    <name type="scientific">Croceimicrobium hydrocarbonivorans</name>
    <dbReference type="NCBI Taxonomy" id="2761580"/>
    <lineage>
        <taxon>Bacteria</taxon>
        <taxon>Pseudomonadati</taxon>
        <taxon>Bacteroidota</taxon>
        <taxon>Flavobacteriia</taxon>
        <taxon>Flavobacteriales</taxon>
        <taxon>Owenweeksiaceae</taxon>
        <taxon>Croceimicrobium</taxon>
    </lineage>
</organism>
<sequence>MKHFFAPGKLLLSAEYSVLEGAKAIAVPTIKGQHLRVEAQDQKALQYRALDEKGEPWLDFQLGKAQSPEEKLVEAILLDACGSQLPEYCKIESRLDFPRAWGLGSSSTFISLMAQWLEADVWKLFFKHLKGSGYDVAVAEAAHAIQYQLVESQKPTWEEVQIPDFFKNTYLLYLGKKQNSAREVDRYLQEKRSSDLVQKISDLSEELLKLSDIPSLANWMEVHEAYTSELIGRKPMPLQILPNFKGQAKSLGAWGGDFLWLSQAPETEELKAAGLNEVFSFSELVPFTHS</sequence>
<evidence type="ECO:0000313" key="1">
    <source>
        <dbReference type="EMBL" id="QNR24452.1"/>
    </source>
</evidence>
<dbReference type="Gene3D" id="3.30.230.10">
    <property type="match status" value="1"/>
</dbReference>
<dbReference type="InterPro" id="IPR020568">
    <property type="entry name" value="Ribosomal_Su5_D2-typ_SF"/>
</dbReference>
<proteinExistence type="predicted"/>
<dbReference type="Proteomes" id="UP000516305">
    <property type="component" value="Chromosome"/>
</dbReference>
<dbReference type="KEGG" id="chyd:H4K34_01015"/>
<accession>A0A7H0VFF4</accession>
<gene>
    <name evidence="1" type="ORF">H4K34_01015</name>
</gene>
<evidence type="ECO:0008006" key="3">
    <source>
        <dbReference type="Google" id="ProtNLM"/>
    </source>
</evidence>
<protein>
    <recommendedName>
        <fullName evidence="3">GHMP kinase</fullName>
    </recommendedName>
</protein>
<name>A0A7H0VFF4_9FLAO</name>
<dbReference type="NCBIfam" id="NF040656">
    <property type="entry name" value="GHMP_GYDIA"/>
    <property type="match status" value="1"/>
</dbReference>
<dbReference type="EMBL" id="CP060139">
    <property type="protein sequence ID" value="QNR24452.1"/>
    <property type="molecule type" value="Genomic_DNA"/>
</dbReference>
<evidence type="ECO:0000313" key="2">
    <source>
        <dbReference type="Proteomes" id="UP000516305"/>
    </source>
</evidence>
<keyword evidence="2" id="KW-1185">Reference proteome</keyword>
<dbReference type="InterPro" id="IPR014721">
    <property type="entry name" value="Ribsml_uS5_D2-typ_fold_subgr"/>
</dbReference>
<dbReference type="AlphaFoldDB" id="A0A7H0VFF4"/>
<dbReference type="RefSeq" id="WP_210758979.1">
    <property type="nucleotide sequence ID" value="NZ_CP060139.1"/>
</dbReference>